<evidence type="ECO:0000313" key="1">
    <source>
        <dbReference type="EMBL" id="VAW56450.1"/>
    </source>
</evidence>
<accession>A0A3B0WVG5</accession>
<proteinExistence type="predicted"/>
<organism evidence="1">
    <name type="scientific">hydrothermal vent metagenome</name>
    <dbReference type="NCBI Taxonomy" id="652676"/>
    <lineage>
        <taxon>unclassified sequences</taxon>
        <taxon>metagenomes</taxon>
        <taxon>ecological metagenomes</taxon>
    </lineage>
</organism>
<reference evidence="1" key="1">
    <citation type="submission" date="2018-06" db="EMBL/GenBank/DDBJ databases">
        <authorList>
            <person name="Zhirakovskaya E."/>
        </authorList>
    </citation>
    <scope>NUCLEOTIDE SEQUENCE</scope>
</reference>
<dbReference type="EMBL" id="UOFF01000233">
    <property type="protein sequence ID" value="VAW56450.1"/>
    <property type="molecule type" value="Genomic_DNA"/>
</dbReference>
<name>A0A3B0WVG5_9ZZZZ</name>
<dbReference type="AlphaFoldDB" id="A0A3B0WVG5"/>
<protein>
    <submittedName>
        <fullName evidence="1">Uncharacterized protein</fullName>
    </submittedName>
</protein>
<sequence length="168" mass="19224">MRYFLLTILLSTSIIAFGNDSQNNLRTLFTSASIRAQLDKQREQGKFIIQDQLASSSSIIRKPITVKMQGLVLRKKKLPVVFINDGNTLSSRVINDELIVKTKQIKRKKYIIPVRVVNKTIKLKPGQQWNETDRKTQDNYEVSKPKIIKKPETEKNTANNITNLISSP</sequence>
<gene>
    <name evidence="1" type="ORF">MNBD_GAMMA07-511</name>
</gene>